<evidence type="ECO:0000256" key="1">
    <source>
        <dbReference type="SAM" id="MobiDB-lite"/>
    </source>
</evidence>
<dbReference type="AlphaFoldDB" id="A0AAN9IDP4"/>
<reference evidence="2 3" key="1">
    <citation type="submission" date="2024-01" db="EMBL/GenBank/DDBJ databases">
        <title>The genomes of 5 underutilized Papilionoideae crops provide insights into root nodulation and disease resistanc.</title>
        <authorList>
            <person name="Yuan L."/>
        </authorList>
    </citation>
    <scope>NUCLEOTIDE SEQUENCE [LARGE SCALE GENOMIC DNA]</scope>
    <source>
        <strain evidence="2">ZHUSHIDOU_FW_LH</strain>
        <tissue evidence="2">Leaf</tissue>
    </source>
</reference>
<dbReference type="EMBL" id="JAYWIO010000003">
    <property type="protein sequence ID" value="KAK7273310.1"/>
    <property type="molecule type" value="Genomic_DNA"/>
</dbReference>
<proteinExistence type="predicted"/>
<dbReference type="Proteomes" id="UP001372338">
    <property type="component" value="Unassembled WGS sequence"/>
</dbReference>
<accession>A0AAN9IDP4</accession>
<organism evidence="2 3">
    <name type="scientific">Crotalaria pallida</name>
    <name type="common">Smooth rattlebox</name>
    <name type="synonym">Crotalaria striata</name>
    <dbReference type="NCBI Taxonomy" id="3830"/>
    <lineage>
        <taxon>Eukaryota</taxon>
        <taxon>Viridiplantae</taxon>
        <taxon>Streptophyta</taxon>
        <taxon>Embryophyta</taxon>
        <taxon>Tracheophyta</taxon>
        <taxon>Spermatophyta</taxon>
        <taxon>Magnoliopsida</taxon>
        <taxon>eudicotyledons</taxon>
        <taxon>Gunneridae</taxon>
        <taxon>Pentapetalae</taxon>
        <taxon>rosids</taxon>
        <taxon>fabids</taxon>
        <taxon>Fabales</taxon>
        <taxon>Fabaceae</taxon>
        <taxon>Papilionoideae</taxon>
        <taxon>50 kb inversion clade</taxon>
        <taxon>genistoids sensu lato</taxon>
        <taxon>core genistoids</taxon>
        <taxon>Crotalarieae</taxon>
        <taxon>Crotalaria</taxon>
    </lineage>
</organism>
<feature type="compositionally biased region" description="Basic and acidic residues" evidence="1">
    <location>
        <begin position="15"/>
        <end position="28"/>
    </location>
</feature>
<comment type="caution">
    <text evidence="2">The sequence shown here is derived from an EMBL/GenBank/DDBJ whole genome shotgun (WGS) entry which is preliminary data.</text>
</comment>
<evidence type="ECO:0000313" key="2">
    <source>
        <dbReference type="EMBL" id="KAK7273310.1"/>
    </source>
</evidence>
<feature type="compositionally biased region" description="Basic residues" evidence="1">
    <location>
        <begin position="1"/>
        <end position="14"/>
    </location>
</feature>
<sequence length="101" mass="11157">MSRTRGRPPKTRATHHNETNDDDPKRTDVVPFDLQALDDADLDNLSPKKAQQILECIDALRVKIKGKAVEVNTEGDQITRGFIDNQGVHDTPASTEPVIVA</sequence>
<keyword evidence="3" id="KW-1185">Reference proteome</keyword>
<gene>
    <name evidence="2" type="ORF">RIF29_14359</name>
</gene>
<name>A0AAN9IDP4_CROPI</name>
<feature type="region of interest" description="Disordered" evidence="1">
    <location>
        <begin position="1"/>
        <end position="28"/>
    </location>
</feature>
<evidence type="ECO:0000313" key="3">
    <source>
        <dbReference type="Proteomes" id="UP001372338"/>
    </source>
</evidence>
<protein>
    <submittedName>
        <fullName evidence="2">Uncharacterized protein</fullName>
    </submittedName>
</protein>